<dbReference type="InterPro" id="IPR018501">
    <property type="entry name" value="DDT_dom"/>
</dbReference>
<dbReference type="PANTHER" id="PTHR46508">
    <property type="entry name" value="PHD FINGER FAMILY PROTEIN"/>
    <property type="match status" value="1"/>
</dbReference>
<feature type="compositionally biased region" description="Basic residues" evidence="7">
    <location>
        <begin position="9"/>
        <end position="18"/>
    </location>
</feature>
<feature type="region of interest" description="Disordered" evidence="7">
    <location>
        <begin position="869"/>
        <end position="892"/>
    </location>
</feature>
<keyword evidence="4" id="KW-0862">Zinc</keyword>
<keyword evidence="10" id="KW-1185">Reference proteome</keyword>
<dbReference type="SMART" id="SM00249">
    <property type="entry name" value="PHD"/>
    <property type="match status" value="3"/>
</dbReference>
<dbReference type="InterPro" id="IPR019786">
    <property type="entry name" value="Zinc_finger_PHD-type_CS"/>
</dbReference>
<evidence type="ECO:0000256" key="4">
    <source>
        <dbReference type="ARBA" id="ARBA00022833"/>
    </source>
</evidence>
<dbReference type="CDD" id="cd15489">
    <property type="entry name" value="PHD_SF"/>
    <property type="match status" value="1"/>
</dbReference>
<organism evidence="9 10">
    <name type="scientific">Rehmannia glutinosa</name>
    <name type="common">Chinese foxglove</name>
    <dbReference type="NCBI Taxonomy" id="99300"/>
    <lineage>
        <taxon>Eukaryota</taxon>
        <taxon>Viridiplantae</taxon>
        <taxon>Streptophyta</taxon>
        <taxon>Embryophyta</taxon>
        <taxon>Tracheophyta</taxon>
        <taxon>Spermatophyta</taxon>
        <taxon>Magnoliopsida</taxon>
        <taxon>eudicotyledons</taxon>
        <taxon>Gunneridae</taxon>
        <taxon>Pentapetalae</taxon>
        <taxon>asterids</taxon>
        <taxon>lamiids</taxon>
        <taxon>Lamiales</taxon>
        <taxon>Orobanchaceae</taxon>
        <taxon>Rehmannieae</taxon>
        <taxon>Rehmannia</taxon>
    </lineage>
</organism>
<feature type="compositionally biased region" description="Low complexity" evidence="7">
    <location>
        <begin position="869"/>
        <end position="878"/>
    </location>
</feature>
<dbReference type="CDD" id="cd20401">
    <property type="entry name" value="Tudor_AtPTM-like"/>
    <property type="match status" value="1"/>
</dbReference>
<dbReference type="InterPro" id="IPR013083">
    <property type="entry name" value="Znf_RING/FYVE/PHD"/>
</dbReference>
<protein>
    <recommendedName>
        <fullName evidence="8">PHD-type domain-containing protein</fullName>
    </recommendedName>
</protein>
<dbReference type="InterPro" id="IPR056618">
    <property type="entry name" value="Chromo_PTM"/>
</dbReference>
<dbReference type="EMBL" id="JABTTQ020000012">
    <property type="protein sequence ID" value="KAK6144273.1"/>
    <property type="molecule type" value="Genomic_DNA"/>
</dbReference>
<evidence type="ECO:0000256" key="5">
    <source>
        <dbReference type="ARBA" id="ARBA00023242"/>
    </source>
</evidence>
<keyword evidence="2" id="KW-0479">Metal-binding</keyword>
<proteinExistence type="predicted"/>
<dbReference type="SUPFAM" id="SSF57903">
    <property type="entry name" value="FYVE/PHD zinc finger"/>
    <property type="match status" value="2"/>
</dbReference>
<sequence>MEPAMVGPKSRRGRKRKRNNEQNGMVDCNGETKAVKTRSLKLVNRYVRKEFEGSGVFLGRITLYDSGLYRINYEDGDFEDLDSSEVKPLLVEDSDLTGKWFERKEKLDELLLSKDVNAKVLKIDNAPEEHANPIDSSLRSEMSSGDAGANELDDFVGALNCSVANTLLDSVHVALLRVLKRHLERLSSDGSEHASNCLRCLDWSLLDTLTWPIYLIHYLMVMGYRNGQDWKRFYIHSLERDYYSLSAGKKLIVMQILCDGVLDSEELRAEMDMREESEVGTDIDTSTMVATTCEPRRAYPGYSKVSACKDTHAIHGVAERRGRKSSLGSHSMETQVGGPVGNSIDEDGNGDECRLCGMDGLLVCCDGCPSSYHSRCLGLNKTFMPDGSWYCPDCKINATEPKILRGTALRGGDVFGVDPYEQVFVASCDHLLVLKASINSENCLRYYNRHNIPGVLHALYSKPEHVTAYSEICRGIMQYWELPQNILPCIEMSEGLQSTQKEGSGECNTQLVNLLDSVPGTTEVENHGSSATGICADIAASSLTSCVQQPVLSENSMDTVTKSDWHMDMSRHQSSIIMKTTMTEPASFSSLIGRPADRCELIQQSTSSVTETVSCGPRNSNITYSCPVNGTSLETKASLPCQELNNRVDRKGSSHDCCFYMGSSFKPTGYINYYVHGDFAASAAANLAILSSEENHVESRSSNNHRKVLCASVALQVKAFSSVATRFFWPNMEKKLIEVPRERCSWCFSCKAPVASKRGCLLNAAASNAIRGSIKVLAGVRPVKNGDGRLSGIATYILFMEESLSGLLVGPFLNDTFRKQWRKQVEQATTCNAMKILLLELEENIRTIALSGDWTKIVEGSSTQSSISQIAASAAGSTQKRRPGRRGKKPSAMAEVVVDGCQDKLADFTWWRGGRLSKLMFRRGILPCSVIKKSARQGGKKIIPGIHYVEGNETPKSSRQFVWRSAVEMSRNTAHLALQVRCLDFHVRWGDLVRSEQSQCDGKGPEAEAYAFRNAFICDKKLVEHEIRYSVDFGSQKHLPSRVMKNISEPEQILGDGKERYWFSESYVPLYLIKEYEQKVEQNKPVNVLPKLRRRQLKAFRRRFCHEQCATSSSVNKSNEVEFLITCKKCEKLAAARVQSSNGSPMSPLLLQGRDFPNPSTATKHSNPSTTTKRVKLVGHQVSSAPVKEHSSEVKSTNRSAVAKKDKKMHWGLIWKKNNCEDTGINFRLKNILLRGNPDKDLIKPICRLCNQPYNADLMYILCEACQHWFHADAVELDESKIFLLVGFKCCKCRRSKSPVCPYLDPKKKKALEDKMERQQAAKGGTIAMGSDSGIISENHKEVGPANSVLPRKAEVIHVRPDNPLLVPISDVKQHTEYKPTVDNGSNNATVSGPGPRKLPVRRTINPSEANIFNSTEKLPVRRLIKKETNLDCHPTTNSLGVEVPDPLEKNSVRSAAPDSLSSQTQEIASIENFDDVIILDYDTLGCDDVEFEPQTYFSFNELLASDDGGHANANELPENIIGNWESSSVLQENGTLEISYDQEEPIISVETPIEIVPCKICSNTEPCPDLSCQICGIWIHSHCSPWFESYSSWEDGWRCGNCREWR</sequence>
<evidence type="ECO:0000256" key="2">
    <source>
        <dbReference type="ARBA" id="ARBA00022723"/>
    </source>
</evidence>
<dbReference type="InterPro" id="IPR011011">
    <property type="entry name" value="Znf_FYVE_PHD"/>
</dbReference>
<evidence type="ECO:0000259" key="8">
    <source>
        <dbReference type="PROSITE" id="PS50016"/>
    </source>
</evidence>
<dbReference type="Proteomes" id="UP001318860">
    <property type="component" value="Unassembled WGS sequence"/>
</dbReference>
<feature type="region of interest" description="Disordered" evidence="7">
    <location>
        <begin position="324"/>
        <end position="343"/>
    </location>
</feature>
<dbReference type="Pfam" id="PF02791">
    <property type="entry name" value="DDT"/>
    <property type="match status" value="1"/>
</dbReference>
<dbReference type="PROSITE" id="PS50016">
    <property type="entry name" value="ZF_PHD_2"/>
    <property type="match status" value="1"/>
</dbReference>
<gene>
    <name evidence="9" type="ORF">DH2020_021093</name>
</gene>
<comment type="subcellular location">
    <subcellularLocation>
        <location evidence="1">Nucleus</location>
    </subcellularLocation>
</comment>
<dbReference type="Pfam" id="PF21743">
    <property type="entry name" value="PTM_DIR17_Tudor"/>
    <property type="match status" value="1"/>
</dbReference>
<dbReference type="InterPro" id="IPR028942">
    <property type="entry name" value="WHIM1_dom"/>
</dbReference>
<feature type="domain" description="PHD-type" evidence="8">
    <location>
        <begin position="350"/>
        <end position="397"/>
    </location>
</feature>
<comment type="caution">
    <text evidence="9">The sequence shown here is derived from an EMBL/GenBank/DDBJ whole genome shotgun (WGS) entry which is preliminary data.</text>
</comment>
<feature type="region of interest" description="Disordered" evidence="7">
    <location>
        <begin position="1378"/>
        <end position="1402"/>
    </location>
</feature>
<evidence type="ECO:0000256" key="6">
    <source>
        <dbReference type="PROSITE-ProRule" id="PRU00146"/>
    </source>
</evidence>
<evidence type="ECO:0000256" key="3">
    <source>
        <dbReference type="ARBA" id="ARBA00022771"/>
    </source>
</evidence>
<evidence type="ECO:0000256" key="1">
    <source>
        <dbReference type="ARBA" id="ARBA00004123"/>
    </source>
</evidence>
<keyword evidence="3 6" id="KW-0863">Zinc-finger</keyword>
<dbReference type="PROSITE" id="PS01359">
    <property type="entry name" value="ZF_PHD_1"/>
    <property type="match status" value="1"/>
</dbReference>
<keyword evidence="5" id="KW-0539">Nucleus</keyword>
<accession>A0ABR0WBN3</accession>
<dbReference type="Pfam" id="PF24294">
    <property type="entry name" value="Chromo_PTM"/>
    <property type="match status" value="1"/>
</dbReference>
<name>A0ABR0WBN3_REHGL</name>
<dbReference type="InterPro" id="IPR001965">
    <property type="entry name" value="Znf_PHD"/>
</dbReference>
<dbReference type="Pfam" id="PF15612">
    <property type="entry name" value="WHIM1"/>
    <property type="match status" value="1"/>
</dbReference>
<dbReference type="InterPro" id="IPR047365">
    <property type="entry name" value="Tudor_AtPTM-like"/>
</dbReference>
<evidence type="ECO:0000256" key="7">
    <source>
        <dbReference type="SAM" id="MobiDB-lite"/>
    </source>
</evidence>
<reference evidence="9 10" key="1">
    <citation type="journal article" date="2021" name="Comput. Struct. Biotechnol. J.">
        <title>De novo genome assembly of the potent medicinal plant Rehmannia glutinosa using nanopore technology.</title>
        <authorList>
            <person name="Ma L."/>
            <person name="Dong C."/>
            <person name="Song C."/>
            <person name="Wang X."/>
            <person name="Zheng X."/>
            <person name="Niu Y."/>
            <person name="Chen S."/>
            <person name="Feng W."/>
        </authorList>
    </citation>
    <scope>NUCLEOTIDE SEQUENCE [LARGE SCALE GENOMIC DNA]</scope>
    <source>
        <strain evidence="9">DH-2019</strain>
    </source>
</reference>
<feature type="region of interest" description="Disordered" evidence="7">
    <location>
        <begin position="1"/>
        <end position="25"/>
    </location>
</feature>
<dbReference type="PANTHER" id="PTHR46508:SF1">
    <property type="entry name" value="PHD FINGER FAMILY PROTEIN"/>
    <property type="match status" value="1"/>
</dbReference>
<dbReference type="Gene3D" id="3.30.40.10">
    <property type="entry name" value="Zinc/RING finger domain, C3HC4 (zinc finger)"/>
    <property type="match status" value="2"/>
</dbReference>
<feature type="compositionally biased region" description="Basic residues" evidence="7">
    <location>
        <begin position="879"/>
        <end position="889"/>
    </location>
</feature>
<evidence type="ECO:0000313" key="10">
    <source>
        <dbReference type="Proteomes" id="UP001318860"/>
    </source>
</evidence>
<dbReference type="InterPro" id="IPR019787">
    <property type="entry name" value="Znf_PHD-finger"/>
</dbReference>
<dbReference type="Pfam" id="PF00628">
    <property type="entry name" value="PHD"/>
    <property type="match status" value="1"/>
</dbReference>
<evidence type="ECO:0000313" key="9">
    <source>
        <dbReference type="EMBL" id="KAK6144273.1"/>
    </source>
</evidence>